<feature type="transmembrane region" description="Helical" evidence="1">
    <location>
        <begin position="20"/>
        <end position="42"/>
    </location>
</feature>
<reference evidence="4 5" key="1">
    <citation type="submission" date="2020-05" db="EMBL/GenBank/DDBJ databases">
        <title>Comparative genomic analysis of denitrifying bacteria from Halomonas genus.</title>
        <authorList>
            <person name="Wang L."/>
            <person name="Shao Z."/>
        </authorList>
    </citation>
    <scope>NUCLEOTIDE SEQUENCE [LARGE SCALE GENOMIC DNA]</scope>
    <source>
        <strain evidence="4 5">A4</strain>
    </source>
</reference>
<evidence type="ECO:0000313" key="4">
    <source>
        <dbReference type="EMBL" id="MCG6656271.1"/>
    </source>
</evidence>
<comment type="caution">
    <text evidence="4">The sequence shown here is derived from an EMBL/GenBank/DDBJ whole genome shotgun (WGS) entry which is preliminary data.</text>
</comment>
<dbReference type="InterPro" id="IPR052163">
    <property type="entry name" value="DGC-Regulatory_Protein"/>
</dbReference>
<evidence type="ECO:0000259" key="3">
    <source>
        <dbReference type="PROSITE" id="PS50887"/>
    </source>
</evidence>
<dbReference type="PROSITE" id="PS50887">
    <property type="entry name" value="GGDEF"/>
    <property type="match status" value="1"/>
</dbReference>
<keyword evidence="5" id="KW-1185">Reference proteome</keyword>
<dbReference type="InterPro" id="IPR043128">
    <property type="entry name" value="Rev_trsase/Diguanyl_cyclase"/>
</dbReference>
<dbReference type="InterPro" id="IPR029787">
    <property type="entry name" value="Nucleotide_cyclase"/>
</dbReference>
<dbReference type="CDD" id="cd18774">
    <property type="entry name" value="PDC2_HK_sensor"/>
    <property type="match status" value="1"/>
</dbReference>
<keyword evidence="1" id="KW-1133">Transmembrane helix</keyword>
<dbReference type="PANTHER" id="PTHR46663">
    <property type="entry name" value="DIGUANYLATE CYCLASE DGCT-RELATED"/>
    <property type="match status" value="1"/>
</dbReference>
<dbReference type="SUPFAM" id="SSF55073">
    <property type="entry name" value="Nucleotide cyclase"/>
    <property type="match status" value="1"/>
</dbReference>
<evidence type="ECO:0000259" key="2">
    <source>
        <dbReference type="PROSITE" id="PS50112"/>
    </source>
</evidence>
<dbReference type="Gene3D" id="6.10.340.10">
    <property type="match status" value="1"/>
</dbReference>
<dbReference type="Gene3D" id="3.30.450.20">
    <property type="entry name" value="PAS domain"/>
    <property type="match status" value="2"/>
</dbReference>
<dbReference type="PANTHER" id="PTHR46663:SF4">
    <property type="entry name" value="DIGUANYLATE CYCLASE DGCT-RELATED"/>
    <property type="match status" value="1"/>
</dbReference>
<accession>A0ABS9P3B7</accession>
<dbReference type="NCBIfam" id="TIGR00254">
    <property type="entry name" value="GGDEF"/>
    <property type="match status" value="1"/>
</dbReference>
<feature type="domain" description="GGDEF" evidence="3">
    <location>
        <begin position="525"/>
        <end position="658"/>
    </location>
</feature>
<gene>
    <name evidence="4" type="ORF">HOP52_00555</name>
</gene>
<dbReference type="CDD" id="cd18773">
    <property type="entry name" value="PDC1_HK_sensor"/>
    <property type="match status" value="1"/>
</dbReference>
<dbReference type="SUPFAM" id="SSF55785">
    <property type="entry name" value="PYP-like sensor domain (PAS domain)"/>
    <property type="match status" value="1"/>
</dbReference>
<dbReference type="InterPro" id="IPR013656">
    <property type="entry name" value="PAS_4"/>
</dbReference>
<dbReference type="RefSeq" id="WP_238974888.1">
    <property type="nucleotide sequence ID" value="NZ_JABFUC010000001.1"/>
</dbReference>
<feature type="transmembrane region" description="Helical" evidence="1">
    <location>
        <begin position="294"/>
        <end position="312"/>
    </location>
</feature>
<dbReference type="Gene3D" id="3.30.70.270">
    <property type="match status" value="1"/>
</dbReference>
<keyword evidence="1" id="KW-0472">Membrane</keyword>
<sequence>MASTLLNSSIRRLCSLQGRLLVGLVTTWLAIVGLLLMLAWLFGKELVEDASVAHLRYDAQLIADGLTDNVNRRLSSLERLASLLEGREPEELKSLLEDNQALLEWFEGIMVTGPDGRVLADWPMVEGRVGLETAGTEYFRMVRHSPWPYVSRPFVGRASGEPLVLMLVPRIGERGEFRGVVGGMVNLVQGGLFRRLEAVRLGDVGYVSVFAASGELLFHPRRDRELVEAVNQQDLVTLDLALSGWQGEAVARGVYGEPALVAYRQVWPADWVVGAVLPKSQVYEPLGSFLARLWWAWLGVAVLLLASMYWLVKKLLAPLQRLERQIGEVVAGERRYLALSTHMDELQQVANTFNRLEHERHAALEHLKDRQAFLDAVLGSTPLGMFVADLQGRLTYMNPALLELLGLGRVSGARDWWGRIHSADRQGAEDMWRHTLSTGSEFVRQLRFVNGRDETLWLEVHASQVRGSEQPLGFVGMVKDITESRQQEALQRWEAEHDPLTGLLNRRGFERRLEEALAEYAKTGTPSVLILFDLDHFKPINDEGGHALGDEMLRRIAQVVAWEVRRSDHVARQGGDEFAILLPSCTLRQATKIAEALRQAVSEIGVTHGGREYRVTLSIGVASLQEGDLSIETVLARADAACYRAKSAGRDEVVVSEGGEVDHSLDEFL</sequence>
<evidence type="ECO:0000313" key="5">
    <source>
        <dbReference type="Proteomes" id="UP000814385"/>
    </source>
</evidence>
<dbReference type="SMART" id="SM00267">
    <property type="entry name" value="GGDEF"/>
    <property type="match status" value="1"/>
</dbReference>
<dbReference type="CDD" id="cd00130">
    <property type="entry name" value="PAS"/>
    <property type="match status" value="1"/>
</dbReference>
<dbReference type="Proteomes" id="UP000814385">
    <property type="component" value="Unassembled WGS sequence"/>
</dbReference>
<dbReference type="Pfam" id="PF00990">
    <property type="entry name" value="GGDEF"/>
    <property type="match status" value="1"/>
</dbReference>
<dbReference type="Pfam" id="PF08448">
    <property type="entry name" value="PAS_4"/>
    <property type="match status" value="1"/>
</dbReference>
<keyword evidence="1" id="KW-0812">Transmembrane</keyword>
<dbReference type="PROSITE" id="PS50112">
    <property type="entry name" value="PAS"/>
    <property type="match status" value="1"/>
</dbReference>
<name>A0ABS9P3B7_9GAMM</name>
<dbReference type="InterPro" id="IPR000014">
    <property type="entry name" value="PAS"/>
</dbReference>
<protein>
    <submittedName>
        <fullName evidence="4">Diguanylate cyclase</fullName>
    </submittedName>
</protein>
<proteinExistence type="predicted"/>
<feature type="domain" description="PAS" evidence="2">
    <location>
        <begin position="370"/>
        <end position="407"/>
    </location>
</feature>
<dbReference type="NCBIfam" id="TIGR00229">
    <property type="entry name" value="sensory_box"/>
    <property type="match status" value="1"/>
</dbReference>
<organism evidence="4 5">
    <name type="scientific">Billgrantia campisalis</name>
    <dbReference type="NCBI Taxonomy" id="74661"/>
    <lineage>
        <taxon>Bacteria</taxon>
        <taxon>Pseudomonadati</taxon>
        <taxon>Pseudomonadota</taxon>
        <taxon>Gammaproteobacteria</taxon>
        <taxon>Oceanospirillales</taxon>
        <taxon>Halomonadaceae</taxon>
        <taxon>Billgrantia</taxon>
    </lineage>
</organism>
<dbReference type="InterPro" id="IPR035965">
    <property type="entry name" value="PAS-like_dom_sf"/>
</dbReference>
<dbReference type="CDD" id="cd01949">
    <property type="entry name" value="GGDEF"/>
    <property type="match status" value="1"/>
</dbReference>
<evidence type="ECO:0000256" key="1">
    <source>
        <dbReference type="SAM" id="Phobius"/>
    </source>
</evidence>
<dbReference type="SMART" id="SM00091">
    <property type="entry name" value="PAS"/>
    <property type="match status" value="1"/>
</dbReference>
<dbReference type="InterPro" id="IPR000160">
    <property type="entry name" value="GGDEF_dom"/>
</dbReference>
<dbReference type="EMBL" id="JABFUC010000001">
    <property type="protein sequence ID" value="MCG6656271.1"/>
    <property type="molecule type" value="Genomic_DNA"/>
</dbReference>